<name>A0A931NF86_9BURK</name>
<dbReference type="PANTHER" id="PTHR42736">
    <property type="entry name" value="PROTEIN-GLUTAMINE GAMMA-GLUTAMYLTRANSFERASE"/>
    <property type="match status" value="1"/>
</dbReference>
<dbReference type="SMART" id="SM00460">
    <property type="entry name" value="TGc"/>
    <property type="match status" value="1"/>
</dbReference>
<feature type="transmembrane region" description="Helical" evidence="1">
    <location>
        <begin position="128"/>
        <end position="146"/>
    </location>
</feature>
<evidence type="ECO:0000313" key="3">
    <source>
        <dbReference type="EMBL" id="MBH9575373.1"/>
    </source>
</evidence>
<dbReference type="InterPro" id="IPR002931">
    <property type="entry name" value="Transglutaminase-like"/>
</dbReference>
<proteinExistence type="predicted"/>
<sequence length="682" mass="76449">MQKLSRDTRDTLFLVCVVALTVAPHMLRIPLWAGASLLLLLGWRVWLAWGARPLPNRWLLMLILAAACGAAKVSHGVLVGRDAGLTLVTLLMALKLLEMHKRRDAFVVFFLGFFLVLTQFLHSQALWVALWTVATVWGLLTSLVLAQMPLGQPHLKIAAREAARTTLYGLPVMVLLFLLFPRMAPLWGVPSASAGTGLSNEMEFGQVATLASDDSVALRLRPLDGQTLPPPQWLYFRGPVLTDFDGLSWRARPPGTVLPPGEAWQRGLGPALRYEMLVEPQRVSLLPVLEYDAGQPGELWQLPSLLLRRSAELSWIANRPITERLRLQHEAQLSSSRLGPFEEHPSLRPARRLPPGLNPRLTAWARELAQGRSTDELLAALLTHIRREPFRYTLTPGVYGEASPHLIDEFWFDRRAGFCEHYAAATVVALRAAGVPARLVTGYQGMDPELQDGWAVVRNSHAHAWIEYWQPQIGWRRADPTAAVAPERVERSQRLSPPPGALRGALDAIDPTLWARMRRIGEALDLQWQQWVLGYARDQQFDLLRRLGFEEADWTALGHAVAIAIGSLALGALAWMRWRAHEHNPWVRLHQRTLRALQRAGLTQAQPHQAPLRWAALAGQHWGARAAALQAQLAQLEQRRYGPQAELSPWQALRWRQTWWRGLQRSLPRGLGDTAPPSSPSS</sequence>
<evidence type="ECO:0000259" key="2">
    <source>
        <dbReference type="SMART" id="SM00460"/>
    </source>
</evidence>
<reference evidence="3" key="1">
    <citation type="submission" date="2020-12" db="EMBL/GenBank/DDBJ databases">
        <title>The genome sequence of Inhella sp. 1Y17.</title>
        <authorList>
            <person name="Liu Y."/>
        </authorList>
    </citation>
    <scope>NUCLEOTIDE SEQUENCE</scope>
    <source>
        <strain evidence="3">1Y17</strain>
    </source>
</reference>
<dbReference type="RefSeq" id="WP_198108998.1">
    <property type="nucleotide sequence ID" value="NZ_JAEDAK010000001.1"/>
</dbReference>
<dbReference type="InterPro" id="IPR021878">
    <property type="entry name" value="TgpA_N"/>
</dbReference>
<dbReference type="Gene3D" id="3.10.620.30">
    <property type="match status" value="1"/>
</dbReference>
<evidence type="ECO:0000313" key="4">
    <source>
        <dbReference type="Proteomes" id="UP000613266"/>
    </source>
</evidence>
<dbReference type="InterPro" id="IPR038765">
    <property type="entry name" value="Papain-like_cys_pep_sf"/>
</dbReference>
<dbReference type="AlphaFoldDB" id="A0A931NF86"/>
<feature type="domain" description="Transglutaminase-like" evidence="2">
    <location>
        <begin position="411"/>
        <end position="482"/>
    </location>
</feature>
<dbReference type="PANTHER" id="PTHR42736:SF1">
    <property type="entry name" value="PROTEIN-GLUTAMINE GAMMA-GLUTAMYLTRANSFERASE"/>
    <property type="match status" value="1"/>
</dbReference>
<dbReference type="SUPFAM" id="SSF54001">
    <property type="entry name" value="Cysteine proteinases"/>
    <property type="match status" value="1"/>
</dbReference>
<feature type="transmembrane region" description="Helical" evidence="1">
    <location>
        <begin position="167"/>
        <end position="187"/>
    </location>
</feature>
<dbReference type="InterPro" id="IPR052901">
    <property type="entry name" value="Bact_TGase-like"/>
</dbReference>
<keyword evidence="4" id="KW-1185">Reference proteome</keyword>
<feature type="transmembrane region" description="Helical" evidence="1">
    <location>
        <begin position="105"/>
        <end position="122"/>
    </location>
</feature>
<dbReference type="Pfam" id="PF11992">
    <property type="entry name" value="TgpA_N"/>
    <property type="match status" value="1"/>
</dbReference>
<dbReference type="EMBL" id="JAEDAK010000001">
    <property type="protein sequence ID" value="MBH9575373.1"/>
    <property type="molecule type" value="Genomic_DNA"/>
</dbReference>
<keyword evidence="1" id="KW-0812">Transmembrane</keyword>
<keyword evidence="1" id="KW-0472">Membrane</keyword>
<feature type="transmembrane region" description="Helical" evidence="1">
    <location>
        <begin position="12"/>
        <end position="27"/>
    </location>
</feature>
<feature type="transmembrane region" description="Helical" evidence="1">
    <location>
        <begin position="58"/>
        <end position="77"/>
    </location>
</feature>
<comment type="caution">
    <text evidence="3">The sequence shown here is derived from an EMBL/GenBank/DDBJ whole genome shotgun (WGS) entry which is preliminary data.</text>
</comment>
<accession>A0A931NF86</accession>
<feature type="transmembrane region" description="Helical" evidence="1">
    <location>
        <begin position="554"/>
        <end position="576"/>
    </location>
</feature>
<gene>
    <name evidence="3" type="ORF">I7X39_00505</name>
</gene>
<organism evidence="3 4">
    <name type="scientific">Inhella proteolytica</name>
    <dbReference type="NCBI Taxonomy" id="2795029"/>
    <lineage>
        <taxon>Bacteria</taxon>
        <taxon>Pseudomonadati</taxon>
        <taxon>Pseudomonadota</taxon>
        <taxon>Betaproteobacteria</taxon>
        <taxon>Burkholderiales</taxon>
        <taxon>Sphaerotilaceae</taxon>
        <taxon>Inhella</taxon>
    </lineage>
</organism>
<protein>
    <submittedName>
        <fullName evidence="3">DUF3488 domain-containing transglutaminase family protein</fullName>
    </submittedName>
</protein>
<dbReference type="Pfam" id="PF01841">
    <property type="entry name" value="Transglut_core"/>
    <property type="match status" value="1"/>
</dbReference>
<evidence type="ECO:0000256" key="1">
    <source>
        <dbReference type="SAM" id="Phobius"/>
    </source>
</evidence>
<dbReference type="Proteomes" id="UP000613266">
    <property type="component" value="Unassembled WGS sequence"/>
</dbReference>
<keyword evidence="1" id="KW-1133">Transmembrane helix</keyword>